<feature type="region of interest" description="Disordered" evidence="7">
    <location>
        <begin position="1"/>
        <end position="31"/>
    </location>
</feature>
<dbReference type="Proteomes" id="UP000759131">
    <property type="component" value="Unassembled WGS sequence"/>
</dbReference>
<dbReference type="GO" id="GO:0004722">
    <property type="term" value="F:protein serine/threonine phosphatase activity"/>
    <property type="evidence" value="ECO:0007669"/>
    <property type="project" value="UniProtKB-EC"/>
</dbReference>
<evidence type="ECO:0000256" key="6">
    <source>
        <dbReference type="RuleBase" id="RU004273"/>
    </source>
</evidence>
<protein>
    <recommendedName>
        <fullName evidence="6">Serine/threonine-protein phosphatase</fullName>
        <ecNumber evidence="6">3.1.3.16</ecNumber>
    </recommendedName>
</protein>
<proteinExistence type="inferred from homology"/>
<reference evidence="9" key="1">
    <citation type="submission" date="2020-11" db="EMBL/GenBank/DDBJ databases">
        <authorList>
            <person name="Tran Van P."/>
        </authorList>
    </citation>
    <scope>NUCLEOTIDE SEQUENCE</scope>
</reference>
<dbReference type="AlphaFoldDB" id="A0A7R9KJC2"/>
<comment type="cofactor">
    <cofactor evidence="1">
        <name>Mn(2+)</name>
        <dbReference type="ChEBI" id="CHEBI:29035"/>
    </cofactor>
</comment>
<feature type="compositionally biased region" description="Polar residues" evidence="7">
    <location>
        <begin position="174"/>
        <end position="189"/>
    </location>
</feature>
<dbReference type="EC" id="3.1.3.16" evidence="6"/>
<dbReference type="InterPro" id="IPR047129">
    <property type="entry name" value="PPA2-like"/>
</dbReference>
<name>A0A7R9KJC2_9ACAR</name>
<dbReference type="GO" id="GO:0046872">
    <property type="term" value="F:metal ion binding"/>
    <property type="evidence" value="ECO:0007669"/>
    <property type="project" value="UniProtKB-KW"/>
</dbReference>
<evidence type="ECO:0000256" key="2">
    <source>
        <dbReference type="ARBA" id="ARBA00022723"/>
    </source>
</evidence>
<keyword evidence="3 6" id="KW-0378">Hydrolase</keyword>
<dbReference type="FunFam" id="3.60.21.10:FF:000005">
    <property type="entry name" value="Serine/threonine-protein phosphatase"/>
    <property type="match status" value="1"/>
</dbReference>
<dbReference type="PRINTS" id="PR00114">
    <property type="entry name" value="STPHPHTASE"/>
</dbReference>
<dbReference type="PROSITE" id="PS00125">
    <property type="entry name" value="SER_THR_PHOSPHATASE"/>
    <property type="match status" value="1"/>
</dbReference>
<accession>A0A7R9KJC2</accession>
<keyword evidence="5" id="KW-0464">Manganese</keyword>
<gene>
    <name evidence="9" type="ORF">OSB1V03_LOCUS4478</name>
</gene>
<comment type="similarity">
    <text evidence="6">Belongs to the PPP phosphatase family.</text>
</comment>
<feature type="region of interest" description="Disordered" evidence="7">
    <location>
        <begin position="174"/>
        <end position="198"/>
    </location>
</feature>
<evidence type="ECO:0000313" key="10">
    <source>
        <dbReference type="Proteomes" id="UP000759131"/>
    </source>
</evidence>
<sequence length="562" mass="64420">MMQEMTPKKTSLLTTDDGNEDNRKQFQFNPKNSMDRFGGELYAFLLSYLTFEDRFRLESVSKQFQKTVFKSVVGITLNDRLMDKTKKRKTTLKHLQELKDLKISFVMPTKTLRFTTDDGIEDNIQQPQMYAKNSMDRIGTDSVAGTSRRNNHINYSTKCDAMVTEVSVISGSISDNSDPVITPNNHTNNTSYTSDDSSDQLLLSTATSSSLDRQIQQLRRCELITESEVKSLCLKAKEILVNESNVQRVDAPVTVCGDIHGQFYDLLELFKRGDDCPDTNYLFMGDFVDRGYHSVQTFLLLLALKVRYADRITLIRGNHESRQITQIYGFYDECLRKYGSATVWKYCTDIFDYLPISAIIDGQIFCVHGGLSPAIQTLDQIRVIDRIQEVPNNGPMCDLLWSDPEDIKGWKVSPRGAGYVFGSDVVSQFNATNHLDLICRSHQLVQEGFKYDHNRTVLTVWSAPNYCYRCRNVAAILILDDTLHKTFFIFEDSNKPKSSAKNSMDRFGDDLCALLLSYLSLEDRFRYECVSKRFQRTVFESVVDINIDNELPLTVEEYHYVI</sequence>
<evidence type="ECO:0000256" key="5">
    <source>
        <dbReference type="ARBA" id="ARBA00023211"/>
    </source>
</evidence>
<dbReference type="CDD" id="cd07415">
    <property type="entry name" value="MPP_PP2A_PP4_PP6"/>
    <property type="match status" value="1"/>
</dbReference>
<dbReference type="SMART" id="SM00156">
    <property type="entry name" value="PP2Ac"/>
    <property type="match status" value="1"/>
</dbReference>
<dbReference type="InterPro" id="IPR004843">
    <property type="entry name" value="Calcineurin-like_PHP"/>
</dbReference>
<dbReference type="SUPFAM" id="SSF56300">
    <property type="entry name" value="Metallo-dependent phosphatases"/>
    <property type="match status" value="1"/>
</dbReference>
<dbReference type="Gene3D" id="3.60.21.10">
    <property type="match status" value="1"/>
</dbReference>
<evidence type="ECO:0000256" key="4">
    <source>
        <dbReference type="ARBA" id="ARBA00022912"/>
    </source>
</evidence>
<dbReference type="InterPro" id="IPR006186">
    <property type="entry name" value="Ser/Thr-sp_prot-phosphatase"/>
</dbReference>
<evidence type="ECO:0000313" key="9">
    <source>
        <dbReference type="EMBL" id="CAD7624031.1"/>
    </source>
</evidence>
<evidence type="ECO:0000256" key="7">
    <source>
        <dbReference type="SAM" id="MobiDB-lite"/>
    </source>
</evidence>
<dbReference type="OrthoDB" id="1930084at2759"/>
<dbReference type="PANTHER" id="PTHR45619">
    <property type="entry name" value="SERINE/THREONINE-PROTEIN PHOSPHATASE PP2A-RELATED"/>
    <property type="match status" value="1"/>
</dbReference>
<evidence type="ECO:0000259" key="8">
    <source>
        <dbReference type="PROSITE" id="PS00125"/>
    </source>
</evidence>
<evidence type="ECO:0000256" key="1">
    <source>
        <dbReference type="ARBA" id="ARBA00001936"/>
    </source>
</evidence>
<dbReference type="EMBL" id="CAJPIZ010002049">
    <property type="protein sequence ID" value="CAG2104461.1"/>
    <property type="molecule type" value="Genomic_DNA"/>
</dbReference>
<keyword evidence="4" id="KW-0904">Protein phosphatase</keyword>
<dbReference type="InterPro" id="IPR029052">
    <property type="entry name" value="Metallo-depent_PP-like"/>
</dbReference>
<dbReference type="EMBL" id="OC856624">
    <property type="protein sequence ID" value="CAD7624031.1"/>
    <property type="molecule type" value="Genomic_DNA"/>
</dbReference>
<feature type="domain" description="Serine/threonine specific protein phosphatases" evidence="8">
    <location>
        <begin position="315"/>
        <end position="320"/>
    </location>
</feature>
<evidence type="ECO:0000256" key="3">
    <source>
        <dbReference type="ARBA" id="ARBA00022801"/>
    </source>
</evidence>
<comment type="catalytic activity">
    <reaction evidence="6">
        <text>O-phospho-L-threonyl-[protein] + H2O = L-threonyl-[protein] + phosphate</text>
        <dbReference type="Rhea" id="RHEA:47004"/>
        <dbReference type="Rhea" id="RHEA-COMP:11060"/>
        <dbReference type="Rhea" id="RHEA-COMP:11605"/>
        <dbReference type="ChEBI" id="CHEBI:15377"/>
        <dbReference type="ChEBI" id="CHEBI:30013"/>
        <dbReference type="ChEBI" id="CHEBI:43474"/>
        <dbReference type="ChEBI" id="CHEBI:61977"/>
        <dbReference type="EC" id="3.1.3.16"/>
    </reaction>
</comment>
<organism evidence="9">
    <name type="scientific">Medioppia subpectinata</name>
    <dbReference type="NCBI Taxonomy" id="1979941"/>
    <lineage>
        <taxon>Eukaryota</taxon>
        <taxon>Metazoa</taxon>
        <taxon>Ecdysozoa</taxon>
        <taxon>Arthropoda</taxon>
        <taxon>Chelicerata</taxon>
        <taxon>Arachnida</taxon>
        <taxon>Acari</taxon>
        <taxon>Acariformes</taxon>
        <taxon>Sarcoptiformes</taxon>
        <taxon>Oribatida</taxon>
        <taxon>Brachypylina</taxon>
        <taxon>Oppioidea</taxon>
        <taxon>Oppiidae</taxon>
        <taxon>Medioppia</taxon>
    </lineage>
</organism>
<keyword evidence="10" id="KW-1185">Reference proteome</keyword>
<dbReference type="Pfam" id="PF00149">
    <property type="entry name" value="Metallophos"/>
    <property type="match status" value="1"/>
</dbReference>
<keyword evidence="2" id="KW-0479">Metal-binding</keyword>